<dbReference type="Proteomes" id="UP000317863">
    <property type="component" value="Unassembled WGS sequence"/>
</dbReference>
<keyword evidence="2" id="KW-1185">Reference proteome</keyword>
<dbReference type="AlphaFoldDB" id="A0A544QWQ5"/>
<dbReference type="RefSeq" id="WP_142535462.1">
    <property type="nucleotide sequence ID" value="NZ_SGJB01000004.1"/>
</dbReference>
<name>A0A544QWQ5_9FIRM</name>
<reference evidence="1 2" key="1">
    <citation type="submission" date="2019-02" db="EMBL/GenBank/DDBJ databases">
        <title>Peptostreptococcaceae bacterium ZHW00191 nov., a new bacterium isolated from the human gut.</title>
        <authorList>
            <person name="Zhou H.-W."/>
            <person name="Chen X.-J."/>
        </authorList>
    </citation>
    <scope>NUCLEOTIDE SEQUENCE [LARGE SCALE GENOMIC DNA]</scope>
    <source>
        <strain evidence="1 2">ZHW00191</strain>
    </source>
</reference>
<protein>
    <submittedName>
        <fullName evidence="1">Uncharacterized protein</fullName>
    </submittedName>
</protein>
<evidence type="ECO:0000313" key="1">
    <source>
        <dbReference type="EMBL" id="TQQ85105.1"/>
    </source>
</evidence>
<evidence type="ECO:0000313" key="2">
    <source>
        <dbReference type="Proteomes" id="UP000317863"/>
    </source>
</evidence>
<accession>A0A544QWQ5</accession>
<proteinExistence type="predicted"/>
<gene>
    <name evidence="1" type="ORF">EXD82_03140</name>
</gene>
<sequence>MYYIDEMKIELNKITEENRISLTDEEINNIIVYAEEEYLWDNYDNCLSYTTPISSYIKYALSQNGYISAYENIL</sequence>
<organism evidence="1 2">
    <name type="scientific">Peptacetobacter hominis</name>
    <dbReference type="NCBI Taxonomy" id="2743610"/>
    <lineage>
        <taxon>Bacteria</taxon>
        <taxon>Bacillati</taxon>
        <taxon>Bacillota</taxon>
        <taxon>Clostridia</taxon>
        <taxon>Peptostreptococcales</taxon>
        <taxon>Peptostreptococcaceae</taxon>
        <taxon>Peptacetobacter</taxon>
    </lineage>
</organism>
<comment type="caution">
    <text evidence="1">The sequence shown here is derived from an EMBL/GenBank/DDBJ whole genome shotgun (WGS) entry which is preliminary data.</text>
</comment>
<dbReference type="EMBL" id="SGJB01000004">
    <property type="protein sequence ID" value="TQQ85105.1"/>
    <property type="molecule type" value="Genomic_DNA"/>
</dbReference>